<dbReference type="InterPro" id="IPR036366">
    <property type="entry name" value="PGBDSf"/>
</dbReference>
<gene>
    <name evidence="3" type="ORF">A3F84_09990</name>
</gene>
<dbReference type="SUPFAM" id="SSF47090">
    <property type="entry name" value="PGBD-like"/>
    <property type="match status" value="1"/>
</dbReference>
<dbReference type="InterPro" id="IPR036365">
    <property type="entry name" value="PGBD-like_sf"/>
</dbReference>
<evidence type="ECO:0000313" key="3">
    <source>
        <dbReference type="EMBL" id="OGG54122.1"/>
    </source>
</evidence>
<evidence type="ECO:0000313" key="4">
    <source>
        <dbReference type="Proteomes" id="UP000178606"/>
    </source>
</evidence>
<proteinExistence type="predicted"/>
<dbReference type="Gene3D" id="1.10.101.10">
    <property type="entry name" value="PGBD-like superfamily/PGBD"/>
    <property type="match status" value="1"/>
</dbReference>
<protein>
    <recommendedName>
        <fullName evidence="2">Peptidoglycan binding-like domain-containing protein</fullName>
    </recommendedName>
</protein>
<evidence type="ECO:0000259" key="2">
    <source>
        <dbReference type="Pfam" id="PF01471"/>
    </source>
</evidence>
<feature type="transmembrane region" description="Helical" evidence="1">
    <location>
        <begin position="21"/>
        <end position="41"/>
    </location>
</feature>
<dbReference type="AlphaFoldDB" id="A0A1F6CZ61"/>
<dbReference type="EMBL" id="MFKF01000112">
    <property type="protein sequence ID" value="OGG54122.1"/>
    <property type="molecule type" value="Genomic_DNA"/>
</dbReference>
<feature type="transmembrane region" description="Helical" evidence="1">
    <location>
        <begin position="122"/>
        <end position="145"/>
    </location>
</feature>
<feature type="domain" description="Peptidoglycan binding-like" evidence="2">
    <location>
        <begin position="180"/>
        <end position="227"/>
    </location>
</feature>
<name>A0A1F6CZ61_HANXR</name>
<sequence length="266" mass="29115">MNRYENPSESLPPRPSFAVRVLAPFAPAVAVVGGAGLLGWLTGVDWMDQPIRALVHLHVTGLGMDLYTLGVARRCRRRKGPVIIPYAGPVLFAVLRLLLYGACRAKMGVPGWLYEVSPTGMMWPRVGPLLLIGLFALISGAVTIYEGAMIRMALCPSPEKLRRSEAPPADVPVGPEYTYEVQTILQALGHYAGPVDGVLTQEVKEALKQFQGEAGLMAHGGLTAATIIELRKRWEAYQIKALQRPAEGLRGKNGRGVWTRIQDWLR</sequence>
<dbReference type="Proteomes" id="UP000178606">
    <property type="component" value="Unassembled WGS sequence"/>
</dbReference>
<feature type="transmembrane region" description="Helical" evidence="1">
    <location>
        <begin position="83"/>
        <end position="102"/>
    </location>
</feature>
<keyword evidence="1" id="KW-0812">Transmembrane</keyword>
<comment type="caution">
    <text evidence="3">The sequence shown here is derived from an EMBL/GenBank/DDBJ whole genome shotgun (WGS) entry which is preliminary data.</text>
</comment>
<dbReference type="InterPro" id="IPR002477">
    <property type="entry name" value="Peptidoglycan-bd-like"/>
</dbReference>
<keyword evidence="1" id="KW-1133">Transmembrane helix</keyword>
<feature type="transmembrane region" description="Helical" evidence="1">
    <location>
        <begin position="53"/>
        <end position="71"/>
    </location>
</feature>
<reference evidence="3 4" key="1">
    <citation type="journal article" date="2016" name="Nat. Commun.">
        <title>Thousands of microbial genomes shed light on interconnected biogeochemical processes in an aquifer system.</title>
        <authorList>
            <person name="Anantharaman K."/>
            <person name="Brown C.T."/>
            <person name="Hug L.A."/>
            <person name="Sharon I."/>
            <person name="Castelle C.J."/>
            <person name="Probst A.J."/>
            <person name="Thomas B.C."/>
            <person name="Singh A."/>
            <person name="Wilkins M.J."/>
            <person name="Karaoz U."/>
            <person name="Brodie E.L."/>
            <person name="Williams K.H."/>
            <person name="Hubbard S.S."/>
            <person name="Banfield J.F."/>
        </authorList>
    </citation>
    <scope>NUCLEOTIDE SEQUENCE [LARGE SCALE GENOMIC DNA]</scope>
    <source>
        <strain evidence="4">RIFCSPLOWO2_12_FULL_64_10</strain>
    </source>
</reference>
<accession>A0A1F6CZ61</accession>
<evidence type="ECO:0000256" key="1">
    <source>
        <dbReference type="SAM" id="Phobius"/>
    </source>
</evidence>
<dbReference type="Pfam" id="PF01471">
    <property type="entry name" value="PG_binding_1"/>
    <property type="match status" value="1"/>
</dbReference>
<organism evidence="3 4">
    <name type="scientific">Handelsmanbacteria sp. (strain RIFCSPLOWO2_12_FULL_64_10)</name>
    <dbReference type="NCBI Taxonomy" id="1817868"/>
    <lineage>
        <taxon>Bacteria</taxon>
        <taxon>Candidatus Handelsmaniibacteriota</taxon>
    </lineage>
</organism>
<keyword evidence="1" id="KW-0472">Membrane</keyword>